<dbReference type="RefSeq" id="WP_059079864.1">
    <property type="nucleotide sequence ID" value="NZ_BCMM01000009.1"/>
</dbReference>
<comment type="caution">
    <text evidence="10">The sequence shown here is derived from an EMBL/GenBank/DDBJ whole genome shotgun (WGS) entry which is preliminary data.</text>
</comment>
<dbReference type="InterPro" id="IPR000109">
    <property type="entry name" value="POT_fam"/>
</dbReference>
<accession>A0A117ED62</accession>
<gene>
    <name evidence="10" type="primary">dtpT</name>
    <name evidence="10" type="ORF">SsS58_02372</name>
</gene>
<sequence>MASSLTKDPAGRGTPGTEATFFGHPRGLATLFMTEMWERFSYYGMKALLTVYLLSGGPDAGKGSMGGGLAMDLATTTTIVAVYSAMVYLLAMPGGWLGDRVWGPRRTVAIAAVTIMAGHLVLALPGGQAPFFVGLALVAAGSGLLKANISTMVGHLYDGPGDPRRDGGFTIFYMGINAGAFFAPLAIGTVGQEINWHLGFGLAAVGMAIGLAVFLAGSRTLSPTSDIVPKPLAAEERAAWLRKGLLWLAVAAVFYGAVGLSGHFTLNWAMIPLTVIGLVVPAGVLLRIKRDKELTTAEQSKMTGYIWFFVAAAVFWMIYDQGASTVQAFGSNDQKVAGSLLGFEFPTSWYQSLNPLFIMALAPVFAWLWLWLNRQGREPSTAVKFAMALVLIGVSFFFFLIPLGMAANGTLASPMWLVGIYFIQTVGELCLSPVGLSVTTKMAPAKYASQMMGVWFLAVTAGDSITGLLSNPAVGGFDLSGTGMVAVEATLAVLAGFAIHMYRKKVRALTGDVN</sequence>
<evidence type="ECO:0000256" key="7">
    <source>
        <dbReference type="ARBA" id="ARBA00023136"/>
    </source>
</evidence>
<organism evidence="10 11">
    <name type="scientific">Streptomyces scabiei</name>
    <dbReference type="NCBI Taxonomy" id="1930"/>
    <lineage>
        <taxon>Bacteria</taxon>
        <taxon>Bacillati</taxon>
        <taxon>Actinomycetota</taxon>
        <taxon>Actinomycetes</taxon>
        <taxon>Kitasatosporales</taxon>
        <taxon>Streptomycetaceae</taxon>
        <taxon>Streptomyces</taxon>
    </lineage>
</organism>
<dbReference type="CDD" id="cd17346">
    <property type="entry name" value="MFS_DtpA_like"/>
    <property type="match status" value="1"/>
</dbReference>
<dbReference type="EMBL" id="BCMM01000009">
    <property type="protein sequence ID" value="GAQ62018.1"/>
    <property type="molecule type" value="Genomic_DNA"/>
</dbReference>
<evidence type="ECO:0000256" key="8">
    <source>
        <dbReference type="RuleBase" id="RU003755"/>
    </source>
</evidence>
<protein>
    <submittedName>
        <fullName evidence="10">Di-/tripeptide transporter</fullName>
    </submittedName>
</protein>
<keyword evidence="4" id="KW-1003">Cell membrane</keyword>
<feature type="transmembrane region" description="Helical" evidence="9">
    <location>
        <begin position="300"/>
        <end position="319"/>
    </location>
</feature>
<dbReference type="OrthoDB" id="9772725at2"/>
<dbReference type="InterPro" id="IPR005279">
    <property type="entry name" value="Dipep/tripep_permease"/>
</dbReference>
<feature type="transmembrane region" description="Helical" evidence="9">
    <location>
        <begin position="108"/>
        <end position="125"/>
    </location>
</feature>
<feature type="transmembrane region" description="Helical" evidence="9">
    <location>
        <begin position="481"/>
        <end position="499"/>
    </location>
</feature>
<reference evidence="11" key="3">
    <citation type="submission" date="2016-02" db="EMBL/GenBank/DDBJ databases">
        <title>Draft genome of pathogenic Streptomyces sp. in Japan.</title>
        <authorList>
            <person name="Tomihama T."/>
            <person name="Ikenaga M."/>
            <person name="Sakai M."/>
            <person name="Okubo T."/>
            <person name="Ikeda S."/>
        </authorList>
    </citation>
    <scope>NUCLEOTIDE SEQUENCE [LARGE SCALE GENOMIC DNA]</scope>
    <source>
        <strain evidence="11">S58</strain>
    </source>
</reference>
<evidence type="ECO:0000256" key="1">
    <source>
        <dbReference type="ARBA" id="ARBA00004651"/>
    </source>
</evidence>
<feature type="transmembrane region" description="Helical" evidence="9">
    <location>
        <begin position="349"/>
        <end position="370"/>
    </location>
</feature>
<reference evidence="10 11" key="2">
    <citation type="journal article" date="2016" name="Genome Announc.">
        <title>Draft Genome Sequences of Streptomyces scabiei S58, Streptomyces turgidiscabies T45, and Streptomyces acidiscabies a10, the Pathogens of Potato Common Scab, Isolated in Japan.</title>
        <authorList>
            <person name="Tomihama T."/>
            <person name="Nishi Y."/>
            <person name="Sakai M."/>
            <person name="Ikenaga M."/>
            <person name="Okubo T."/>
            <person name="Ikeda S."/>
        </authorList>
    </citation>
    <scope>NUCLEOTIDE SEQUENCE [LARGE SCALE GENOMIC DNA]</scope>
    <source>
        <strain evidence="10 11">S58</strain>
    </source>
</reference>
<evidence type="ECO:0000256" key="3">
    <source>
        <dbReference type="ARBA" id="ARBA00022448"/>
    </source>
</evidence>
<keyword evidence="6 9" id="KW-1133">Transmembrane helix</keyword>
<feature type="transmembrane region" description="Helical" evidence="9">
    <location>
        <begin position="415"/>
        <end position="439"/>
    </location>
</feature>
<keyword evidence="7 9" id="KW-0472">Membrane</keyword>
<dbReference type="AlphaFoldDB" id="A0A117ED62"/>
<evidence type="ECO:0000256" key="9">
    <source>
        <dbReference type="SAM" id="Phobius"/>
    </source>
</evidence>
<feature type="transmembrane region" description="Helical" evidence="9">
    <location>
        <begin position="40"/>
        <end position="57"/>
    </location>
</feature>
<dbReference type="Proteomes" id="UP000067448">
    <property type="component" value="Unassembled WGS sequence"/>
</dbReference>
<evidence type="ECO:0000313" key="10">
    <source>
        <dbReference type="EMBL" id="GAQ62018.1"/>
    </source>
</evidence>
<feature type="transmembrane region" description="Helical" evidence="9">
    <location>
        <begin position="451"/>
        <end position="469"/>
    </location>
</feature>
<proteinExistence type="inferred from homology"/>
<dbReference type="InterPro" id="IPR050171">
    <property type="entry name" value="MFS_Transporters"/>
</dbReference>
<feature type="transmembrane region" description="Helical" evidence="9">
    <location>
        <begin position="131"/>
        <end position="149"/>
    </location>
</feature>
<dbReference type="InterPro" id="IPR018456">
    <property type="entry name" value="PTR2_symporter_CS"/>
</dbReference>
<comment type="subcellular location">
    <subcellularLocation>
        <location evidence="1">Cell membrane</location>
        <topology evidence="1">Multi-pass membrane protein</topology>
    </subcellularLocation>
    <subcellularLocation>
        <location evidence="8">Membrane</location>
        <topology evidence="8">Multi-pass membrane protein</topology>
    </subcellularLocation>
</comment>
<dbReference type="InterPro" id="IPR036259">
    <property type="entry name" value="MFS_trans_sf"/>
</dbReference>
<evidence type="ECO:0000256" key="4">
    <source>
        <dbReference type="ARBA" id="ARBA00022475"/>
    </source>
</evidence>
<dbReference type="GO" id="GO:0005886">
    <property type="term" value="C:plasma membrane"/>
    <property type="evidence" value="ECO:0007669"/>
    <property type="project" value="UniProtKB-SubCell"/>
</dbReference>
<feature type="transmembrane region" description="Helical" evidence="9">
    <location>
        <begin position="245"/>
        <end position="264"/>
    </location>
</feature>
<dbReference type="GO" id="GO:0071916">
    <property type="term" value="F:dipeptide transmembrane transporter activity"/>
    <property type="evidence" value="ECO:0007669"/>
    <property type="project" value="UniProtKB-ARBA"/>
</dbReference>
<dbReference type="GO" id="GO:0015333">
    <property type="term" value="F:peptide:proton symporter activity"/>
    <property type="evidence" value="ECO:0007669"/>
    <property type="project" value="UniProtKB-ARBA"/>
</dbReference>
<dbReference type="PROSITE" id="PS01023">
    <property type="entry name" value="PTR2_2"/>
    <property type="match status" value="1"/>
</dbReference>
<reference evidence="11" key="1">
    <citation type="submission" date="2015-11" db="EMBL/GenBank/DDBJ databases">
        <authorList>
            <consortium name="Cross-ministerial Strategic Innovation Promotion Program (SIP) consortium"/>
            <person name="Tomihama T."/>
            <person name="Ikenaga M."/>
            <person name="Sakai M."/>
            <person name="Okubo T."/>
            <person name="Ikeda S."/>
        </authorList>
    </citation>
    <scope>NUCLEOTIDE SEQUENCE [LARGE SCALE GENOMIC DNA]</scope>
    <source>
        <strain evidence="11">S58</strain>
    </source>
</reference>
<feature type="transmembrane region" description="Helical" evidence="9">
    <location>
        <begin position="196"/>
        <end position="216"/>
    </location>
</feature>
<evidence type="ECO:0000313" key="11">
    <source>
        <dbReference type="Proteomes" id="UP000067448"/>
    </source>
</evidence>
<keyword evidence="3 8" id="KW-0813">Transport</keyword>
<evidence type="ECO:0000256" key="6">
    <source>
        <dbReference type="ARBA" id="ARBA00022989"/>
    </source>
</evidence>
<evidence type="ECO:0000256" key="2">
    <source>
        <dbReference type="ARBA" id="ARBA00005982"/>
    </source>
</evidence>
<dbReference type="SUPFAM" id="SSF103473">
    <property type="entry name" value="MFS general substrate transporter"/>
    <property type="match status" value="2"/>
</dbReference>
<dbReference type="Gene3D" id="1.20.1250.20">
    <property type="entry name" value="MFS general substrate transporter like domains"/>
    <property type="match status" value="1"/>
</dbReference>
<dbReference type="GO" id="GO:0042937">
    <property type="term" value="F:tripeptide transmembrane transporter activity"/>
    <property type="evidence" value="ECO:0007669"/>
    <property type="project" value="UniProtKB-ARBA"/>
</dbReference>
<feature type="transmembrane region" description="Helical" evidence="9">
    <location>
        <begin position="170"/>
        <end position="190"/>
    </location>
</feature>
<comment type="similarity">
    <text evidence="2 8">Belongs to the major facilitator superfamily. Proton-dependent oligopeptide transporter (POT/PTR) (TC 2.A.17) family.</text>
</comment>
<keyword evidence="5 8" id="KW-0812">Transmembrane</keyword>
<dbReference type="GO" id="GO:0035443">
    <property type="term" value="P:tripeptide transmembrane transport"/>
    <property type="evidence" value="ECO:0007669"/>
    <property type="project" value="UniProtKB-ARBA"/>
</dbReference>
<feature type="transmembrane region" description="Helical" evidence="9">
    <location>
        <begin position="270"/>
        <end position="288"/>
    </location>
</feature>
<dbReference type="PANTHER" id="PTHR23517">
    <property type="entry name" value="RESISTANCE PROTEIN MDTM, PUTATIVE-RELATED-RELATED"/>
    <property type="match status" value="1"/>
</dbReference>
<dbReference type="PANTHER" id="PTHR23517:SF15">
    <property type="entry name" value="PROTON-DEPENDENT OLIGOPEPTIDE FAMILY TRANSPORT PROTEIN"/>
    <property type="match status" value="1"/>
</dbReference>
<dbReference type="Pfam" id="PF00854">
    <property type="entry name" value="PTR2"/>
    <property type="match status" value="1"/>
</dbReference>
<evidence type="ECO:0000256" key="5">
    <source>
        <dbReference type="ARBA" id="ARBA00022692"/>
    </source>
</evidence>
<name>A0A117ED62_STRSC</name>
<dbReference type="FunFam" id="1.20.1250.20:FF:000017">
    <property type="entry name" value="Dipeptide and tripeptide permease A"/>
    <property type="match status" value="1"/>
</dbReference>
<dbReference type="NCBIfam" id="TIGR00924">
    <property type="entry name" value="yjdL_sub1_fam"/>
    <property type="match status" value="1"/>
</dbReference>
<feature type="transmembrane region" description="Helical" evidence="9">
    <location>
        <begin position="382"/>
        <end position="403"/>
    </location>
</feature>
<feature type="transmembrane region" description="Helical" evidence="9">
    <location>
        <begin position="77"/>
        <end position="96"/>
    </location>
</feature>